<comment type="caution">
    <text evidence="1">The sequence shown here is derived from an EMBL/GenBank/DDBJ whole genome shotgun (WGS) entry which is preliminary data.</text>
</comment>
<dbReference type="Proteomes" id="UP000030153">
    <property type="component" value="Unassembled WGS sequence"/>
</dbReference>
<gene>
    <name evidence="1" type="ORF">N780_14310</name>
</gene>
<organism evidence="1 2">
    <name type="scientific">Pontibacillus chungwhensis BH030062</name>
    <dbReference type="NCBI Taxonomy" id="1385513"/>
    <lineage>
        <taxon>Bacteria</taxon>
        <taxon>Bacillati</taxon>
        <taxon>Bacillota</taxon>
        <taxon>Bacilli</taxon>
        <taxon>Bacillales</taxon>
        <taxon>Bacillaceae</taxon>
        <taxon>Pontibacillus</taxon>
    </lineage>
</organism>
<reference evidence="1 2" key="1">
    <citation type="submission" date="2013-08" db="EMBL/GenBank/DDBJ databases">
        <title>Genome of Pontibacillus chungwhensis.</title>
        <authorList>
            <person name="Wang Q."/>
            <person name="Wang G."/>
        </authorList>
    </citation>
    <scope>NUCLEOTIDE SEQUENCE [LARGE SCALE GENOMIC DNA]</scope>
    <source>
        <strain evidence="1 2">BH030062</strain>
    </source>
</reference>
<evidence type="ECO:0000313" key="1">
    <source>
        <dbReference type="EMBL" id="KGP92748.1"/>
    </source>
</evidence>
<keyword evidence="2" id="KW-1185">Reference proteome</keyword>
<protein>
    <submittedName>
        <fullName evidence="1">Uncharacterized protein</fullName>
    </submittedName>
</protein>
<accession>A0A0A2V134</accession>
<evidence type="ECO:0000313" key="2">
    <source>
        <dbReference type="Proteomes" id="UP000030153"/>
    </source>
</evidence>
<name>A0A0A2V134_9BACI</name>
<dbReference type="AlphaFoldDB" id="A0A0A2V134"/>
<sequence length="142" mass="16064">MGSGGWSSGGAAQDGQWRLEFWRSGSRWGVAAQDLAERLKMGESGSRWGKAAQVHSIPAQNFFRTAQVQKITTQDEPKRLKLSYMGSNTRIMAQVNRKPAQAERCITLNRLHQGKWCKLGDLLILSSMRTSVNFRVQYNRYS</sequence>
<proteinExistence type="predicted"/>
<dbReference type="EMBL" id="AVBG01000002">
    <property type="protein sequence ID" value="KGP92748.1"/>
    <property type="molecule type" value="Genomic_DNA"/>
</dbReference>